<proteinExistence type="predicted"/>
<dbReference type="AlphaFoldDB" id="A0A2P2LR20"/>
<organism evidence="1">
    <name type="scientific">Rhizophora mucronata</name>
    <name type="common">Asiatic mangrove</name>
    <dbReference type="NCBI Taxonomy" id="61149"/>
    <lineage>
        <taxon>Eukaryota</taxon>
        <taxon>Viridiplantae</taxon>
        <taxon>Streptophyta</taxon>
        <taxon>Embryophyta</taxon>
        <taxon>Tracheophyta</taxon>
        <taxon>Spermatophyta</taxon>
        <taxon>Magnoliopsida</taxon>
        <taxon>eudicotyledons</taxon>
        <taxon>Gunneridae</taxon>
        <taxon>Pentapetalae</taxon>
        <taxon>rosids</taxon>
        <taxon>fabids</taxon>
        <taxon>Malpighiales</taxon>
        <taxon>Rhizophoraceae</taxon>
        <taxon>Rhizophora</taxon>
    </lineage>
</organism>
<name>A0A2P2LR20_RHIMU</name>
<evidence type="ECO:0000313" key="1">
    <source>
        <dbReference type="EMBL" id="MBX20418.1"/>
    </source>
</evidence>
<sequence>MDYILYSNMLLHVKVQLTWVESVNKPCSLGPKARTK</sequence>
<accession>A0A2P2LR20</accession>
<dbReference type="EMBL" id="GGEC01039934">
    <property type="protein sequence ID" value="MBX20418.1"/>
    <property type="molecule type" value="Transcribed_RNA"/>
</dbReference>
<protein>
    <submittedName>
        <fullName evidence="1">Uncharacterized protein</fullName>
    </submittedName>
</protein>
<reference evidence="1" key="1">
    <citation type="submission" date="2018-02" db="EMBL/GenBank/DDBJ databases">
        <title>Rhizophora mucronata_Transcriptome.</title>
        <authorList>
            <person name="Meera S.P."/>
            <person name="Sreeshan A."/>
            <person name="Augustine A."/>
        </authorList>
    </citation>
    <scope>NUCLEOTIDE SEQUENCE</scope>
    <source>
        <tissue evidence="1">Leaf</tissue>
    </source>
</reference>